<dbReference type="AlphaFoldDB" id="G7USK2"/>
<feature type="domain" description="Nitroreductase" evidence="9">
    <location>
        <begin position="11"/>
        <end position="168"/>
    </location>
</feature>
<evidence type="ECO:0000256" key="5">
    <source>
        <dbReference type="ARBA" id="ARBA00023002"/>
    </source>
</evidence>
<comment type="similarity">
    <text evidence="1 7">Belongs to the nitroreductase family.</text>
</comment>
<evidence type="ECO:0000313" key="10">
    <source>
        <dbReference type="EMBL" id="AER57253.1"/>
    </source>
</evidence>
<dbReference type="GO" id="GO:0016491">
    <property type="term" value="F:oxidoreductase activity"/>
    <property type="evidence" value="ECO:0007669"/>
    <property type="project" value="UniProtKB-UniRule"/>
</dbReference>
<dbReference type="Pfam" id="PF00881">
    <property type="entry name" value="Nitroreductase"/>
    <property type="match status" value="1"/>
</dbReference>
<accession>G7USK2</accession>
<reference evidence="10 11" key="1">
    <citation type="journal article" date="2012" name="J. Bacteriol.">
        <title>Complete Genome Sequence of the BTEX-Degrading Bacterium Pseudoxanthomonas spadix BD-a59.</title>
        <authorList>
            <person name="Lee S.H."/>
            <person name="Jin H.M."/>
            <person name="Lee H.J."/>
            <person name="Kim J.M."/>
            <person name="Jeon C.O."/>
        </authorList>
    </citation>
    <scope>NUCLEOTIDE SEQUENCE [LARGE SCALE GENOMIC DNA]</scope>
    <source>
        <strain evidence="10 11">BD-a59</strain>
    </source>
</reference>
<dbReference type="CDD" id="cd02135">
    <property type="entry name" value="YdjA-like"/>
    <property type="match status" value="1"/>
</dbReference>
<dbReference type="STRING" id="1045855.DSC_13045"/>
<evidence type="ECO:0000313" key="11">
    <source>
        <dbReference type="Proteomes" id="UP000005870"/>
    </source>
</evidence>
<keyword evidence="6 7" id="KW-0520">NAD</keyword>
<keyword evidence="3 7" id="KW-0288">FMN</keyword>
<keyword evidence="4 7" id="KW-0521">NADP</keyword>
<comment type="cofactor">
    <cofactor evidence="8">
        <name>FMN</name>
        <dbReference type="ChEBI" id="CHEBI:58210"/>
    </cofactor>
    <text evidence="8">Binds 1 FMN per subunit.</text>
</comment>
<feature type="binding site" evidence="8">
    <location>
        <position position="40"/>
    </location>
    <ligand>
        <name>FMN</name>
        <dbReference type="ChEBI" id="CHEBI:58210"/>
        <note>ligand shared between dimeric partners</note>
    </ligand>
</feature>
<dbReference type="PANTHER" id="PTHR43821:SF1">
    <property type="entry name" value="NAD(P)H NITROREDUCTASE YDJA-RELATED"/>
    <property type="match status" value="1"/>
</dbReference>
<dbReference type="InterPro" id="IPR026021">
    <property type="entry name" value="YdjA-like"/>
</dbReference>
<dbReference type="InterPro" id="IPR000415">
    <property type="entry name" value="Nitroreductase-like"/>
</dbReference>
<evidence type="ECO:0000256" key="4">
    <source>
        <dbReference type="ARBA" id="ARBA00022857"/>
    </source>
</evidence>
<evidence type="ECO:0000256" key="6">
    <source>
        <dbReference type="ARBA" id="ARBA00023027"/>
    </source>
</evidence>
<proteinExistence type="inferred from homology"/>
<evidence type="ECO:0000256" key="7">
    <source>
        <dbReference type="PIRNR" id="PIRNR000232"/>
    </source>
</evidence>
<dbReference type="Gene3D" id="3.40.109.10">
    <property type="entry name" value="NADH Oxidase"/>
    <property type="match status" value="1"/>
</dbReference>
<dbReference type="PIRSF" id="PIRSF000232">
    <property type="entry name" value="YdjA"/>
    <property type="match status" value="1"/>
</dbReference>
<evidence type="ECO:0000256" key="1">
    <source>
        <dbReference type="ARBA" id="ARBA00007118"/>
    </source>
</evidence>
<keyword evidence="11" id="KW-1185">Reference proteome</keyword>
<name>G7USK2_PSEUP</name>
<evidence type="ECO:0000259" key="9">
    <source>
        <dbReference type="Pfam" id="PF00881"/>
    </source>
</evidence>
<keyword evidence="5 7" id="KW-0560">Oxidoreductase</keyword>
<dbReference type="Proteomes" id="UP000005870">
    <property type="component" value="Chromosome"/>
</dbReference>
<evidence type="ECO:0000256" key="2">
    <source>
        <dbReference type="ARBA" id="ARBA00022630"/>
    </source>
</evidence>
<dbReference type="eggNOG" id="COG0778">
    <property type="taxonomic scope" value="Bacteria"/>
</dbReference>
<gene>
    <name evidence="10" type="ordered locus">DSC_13045</name>
</gene>
<dbReference type="SUPFAM" id="SSF55469">
    <property type="entry name" value="FMN-dependent nitroreductase-like"/>
    <property type="match status" value="1"/>
</dbReference>
<keyword evidence="2 7" id="KW-0285">Flavoprotein</keyword>
<organism evidence="10 11">
    <name type="scientific">Pseudoxanthomonas spadix (strain BD-a59)</name>
    <dbReference type="NCBI Taxonomy" id="1045855"/>
    <lineage>
        <taxon>Bacteria</taxon>
        <taxon>Pseudomonadati</taxon>
        <taxon>Pseudomonadota</taxon>
        <taxon>Gammaproteobacteria</taxon>
        <taxon>Lysobacterales</taxon>
        <taxon>Lysobacteraceae</taxon>
        <taxon>Pseudoxanthomonas</taxon>
    </lineage>
</organism>
<protein>
    <recommendedName>
        <fullName evidence="7">Putative NAD(P)H nitroreductase</fullName>
        <ecNumber evidence="7">1.-.-.-</ecNumber>
    </recommendedName>
</protein>
<dbReference type="KEGG" id="psd:DSC_13045"/>
<dbReference type="InterPro" id="IPR029479">
    <property type="entry name" value="Nitroreductase"/>
</dbReference>
<feature type="binding site" description="in other chain" evidence="8">
    <location>
        <begin position="13"/>
        <end position="15"/>
    </location>
    <ligand>
        <name>FMN</name>
        <dbReference type="ChEBI" id="CHEBI:58210"/>
        <note>ligand shared between dimeric partners</note>
    </ligand>
</feature>
<dbReference type="PANTHER" id="PTHR43821">
    <property type="entry name" value="NAD(P)H NITROREDUCTASE YDJA-RELATED"/>
    <property type="match status" value="1"/>
</dbReference>
<dbReference type="EC" id="1.-.-.-" evidence="7"/>
<dbReference type="OrthoDB" id="9804207at2"/>
<feature type="binding site" evidence="8">
    <location>
        <position position="44"/>
    </location>
    <ligand>
        <name>FMN</name>
        <dbReference type="ChEBI" id="CHEBI:58210"/>
        <note>ligand shared between dimeric partners</note>
    </ligand>
</feature>
<dbReference type="RefSeq" id="WP_014161426.1">
    <property type="nucleotide sequence ID" value="NC_016147.2"/>
</dbReference>
<dbReference type="InterPro" id="IPR052530">
    <property type="entry name" value="NAD(P)H_nitroreductase"/>
</dbReference>
<feature type="binding site" description="in other chain" evidence="8">
    <location>
        <begin position="138"/>
        <end position="140"/>
    </location>
    <ligand>
        <name>FMN</name>
        <dbReference type="ChEBI" id="CHEBI:58210"/>
        <note>ligand shared between dimeric partners</note>
    </ligand>
</feature>
<dbReference type="EMBL" id="CP003093">
    <property type="protein sequence ID" value="AER57253.1"/>
    <property type="molecule type" value="Genomic_DNA"/>
</dbReference>
<evidence type="ECO:0000256" key="3">
    <source>
        <dbReference type="ARBA" id="ARBA00022643"/>
    </source>
</evidence>
<dbReference type="HOGENOM" id="CLU_070764_5_0_6"/>
<sequence length="194" mass="20881">MPTPTLLQALDQRRSVPSRQLREPGPDTSTLLQMLRSASRVPDHGRLVPFRFIRIQGEARAAMGELLARRTLQKDPSASASAVEKERGRFASAPVIVAVVARLQPGHKVPLEEQWLTVGSVCFALLQAAQACGFGAQWLTGWAATDPVVCTELGLGPDERIAGFIHIGTAAMQMPERERPDPAALLSDWVGGGA</sequence>
<evidence type="ECO:0000256" key="8">
    <source>
        <dbReference type="PIRSR" id="PIRSR000232-1"/>
    </source>
</evidence>